<proteinExistence type="predicted"/>
<dbReference type="InterPro" id="IPR001279">
    <property type="entry name" value="Metallo-B-lactamas"/>
</dbReference>
<protein>
    <recommendedName>
        <fullName evidence="1">Metallo-beta-lactamase domain-containing protein</fullName>
    </recommendedName>
</protein>
<dbReference type="Pfam" id="PF12706">
    <property type="entry name" value="Lactamase_B_2"/>
    <property type="match status" value="1"/>
</dbReference>
<accession>A0A381TA01</accession>
<dbReference type="SUPFAM" id="SSF56281">
    <property type="entry name" value="Metallo-hydrolase/oxidoreductase"/>
    <property type="match status" value="1"/>
</dbReference>
<dbReference type="EMBL" id="UINC01004063">
    <property type="protein sequence ID" value="SVA11497.1"/>
    <property type="molecule type" value="Genomic_DNA"/>
</dbReference>
<dbReference type="GO" id="GO:0005737">
    <property type="term" value="C:cytoplasm"/>
    <property type="evidence" value="ECO:0007669"/>
    <property type="project" value="TreeGrafter"/>
</dbReference>
<evidence type="ECO:0000313" key="2">
    <source>
        <dbReference type="EMBL" id="SVA11497.1"/>
    </source>
</evidence>
<name>A0A381TA01_9ZZZZ</name>
<gene>
    <name evidence="2" type="ORF">METZ01_LOCUS64351</name>
</gene>
<dbReference type="Gene3D" id="3.60.15.10">
    <property type="entry name" value="Ribonuclease Z/Hydroxyacylglutathione hydrolase-like"/>
    <property type="match status" value="1"/>
</dbReference>
<dbReference type="InterPro" id="IPR036866">
    <property type="entry name" value="RibonucZ/Hydroxyglut_hydro"/>
</dbReference>
<dbReference type="AlphaFoldDB" id="A0A381TA01"/>
<organism evidence="2">
    <name type="scientific">marine metagenome</name>
    <dbReference type="NCBI Taxonomy" id="408172"/>
    <lineage>
        <taxon>unclassified sequences</taxon>
        <taxon>metagenomes</taxon>
        <taxon>ecological metagenomes</taxon>
    </lineage>
</organism>
<evidence type="ECO:0000259" key="1">
    <source>
        <dbReference type="Pfam" id="PF12706"/>
    </source>
</evidence>
<dbReference type="PANTHER" id="PTHR15032">
    <property type="entry name" value="N-ACYL-PHOSPHATIDYLETHANOLAMINE-HYDROLYZING PHOSPHOLIPASE D"/>
    <property type="match status" value="1"/>
</dbReference>
<reference evidence="2" key="1">
    <citation type="submission" date="2018-05" db="EMBL/GenBank/DDBJ databases">
        <authorList>
            <person name="Lanie J.A."/>
            <person name="Ng W.-L."/>
            <person name="Kazmierczak K.M."/>
            <person name="Andrzejewski T.M."/>
            <person name="Davidsen T.M."/>
            <person name="Wayne K.J."/>
            <person name="Tettelin H."/>
            <person name="Glass J.I."/>
            <person name="Rusch D."/>
            <person name="Podicherti R."/>
            <person name="Tsui H.-C.T."/>
            <person name="Winkler M.E."/>
        </authorList>
    </citation>
    <scope>NUCLEOTIDE SEQUENCE</scope>
</reference>
<sequence length="87" mass="9782">MGKVDFAMIPIGAYSPNWFMNYSHVTPEQAVEIAVDLNAKESVAMHWGTFILSDEPVLEPKERLKVAAKDKDINFYTTSPGVLLRIK</sequence>
<feature type="domain" description="Metallo-beta-lactamase" evidence="1">
    <location>
        <begin position="1"/>
        <end position="47"/>
    </location>
</feature>
<dbReference type="PANTHER" id="PTHR15032:SF4">
    <property type="entry name" value="N-ACYL-PHOSPHATIDYLETHANOLAMINE-HYDROLYZING PHOSPHOLIPASE D"/>
    <property type="match status" value="1"/>
</dbReference>